<gene>
    <name evidence="1" type="ORF">MNBD_GAMMA08-351</name>
</gene>
<reference evidence="1" key="1">
    <citation type="submission" date="2018-06" db="EMBL/GenBank/DDBJ databases">
        <authorList>
            <person name="Zhirakovskaya E."/>
        </authorList>
    </citation>
    <scope>NUCLEOTIDE SEQUENCE</scope>
</reference>
<organism evidence="1">
    <name type="scientific">hydrothermal vent metagenome</name>
    <dbReference type="NCBI Taxonomy" id="652676"/>
    <lineage>
        <taxon>unclassified sequences</taxon>
        <taxon>metagenomes</taxon>
        <taxon>ecological metagenomes</taxon>
    </lineage>
</organism>
<dbReference type="AlphaFoldDB" id="A0A3B0XID1"/>
<dbReference type="EMBL" id="UOFH01000267">
    <property type="protein sequence ID" value="VAW64003.1"/>
    <property type="molecule type" value="Genomic_DNA"/>
</dbReference>
<name>A0A3B0XID1_9ZZZZ</name>
<protein>
    <submittedName>
        <fullName evidence="1">Uncharacterized protein</fullName>
    </submittedName>
</protein>
<sequence length="167" mass="18165">MTELNPKNECQLTPESVLSGINVTKSLEIFNVRGMVVGIRPYPRKGKTLAIYGTLKGKTASIEFKCPPDAAPTLHNSIVSISGTLKTEANRFETGLKVTICGDVVDSWAPADIPGYTHVQLEKDSRIHLYDLLAQHPLTSIKIISTETARGGVDLVLNIIVPTAQHF</sequence>
<proteinExistence type="predicted"/>
<accession>A0A3B0XID1</accession>
<evidence type="ECO:0000313" key="1">
    <source>
        <dbReference type="EMBL" id="VAW64003.1"/>
    </source>
</evidence>